<keyword evidence="1" id="KW-0548">Nucleotidyltransferase</keyword>
<gene>
    <name evidence="1" type="primary">X-elementORF2_473</name>
    <name evidence="1" type="ORF">TNCT_374501</name>
</gene>
<accession>A0A8X6L699</accession>
<dbReference type="Proteomes" id="UP000887116">
    <property type="component" value="Unassembled WGS sequence"/>
</dbReference>
<dbReference type="EMBL" id="BMAO01014759">
    <property type="protein sequence ID" value="GFQ96916.1"/>
    <property type="molecule type" value="Genomic_DNA"/>
</dbReference>
<keyword evidence="2" id="KW-1185">Reference proteome</keyword>
<proteinExistence type="predicted"/>
<dbReference type="GO" id="GO:0003964">
    <property type="term" value="F:RNA-directed DNA polymerase activity"/>
    <property type="evidence" value="ECO:0007669"/>
    <property type="project" value="UniProtKB-KW"/>
</dbReference>
<comment type="caution">
    <text evidence="1">The sequence shown here is derived from an EMBL/GenBank/DDBJ whole genome shotgun (WGS) entry which is preliminary data.</text>
</comment>
<reference evidence="1" key="1">
    <citation type="submission" date="2020-07" db="EMBL/GenBank/DDBJ databases">
        <title>Multicomponent nature underlies the extraordinary mechanical properties of spider dragline silk.</title>
        <authorList>
            <person name="Kono N."/>
            <person name="Nakamura H."/>
            <person name="Mori M."/>
            <person name="Yoshida Y."/>
            <person name="Ohtoshi R."/>
            <person name="Malay A.D."/>
            <person name="Moran D.A.P."/>
            <person name="Tomita M."/>
            <person name="Numata K."/>
            <person name="Arakawa K."/>
        </authorList>
    </citation>
    <scope>NUCLEOTIDE SEQUENCE</scope>
</reference>
<keyword evidence="1" id="KW-0695">RNA-directed DNA polymerase</keyword>
<name>A0A8X6L699_TRICU</name>
<protein>
    <submittedName>
        <fullName evidence="1">Putative RNA-directed DNA polymerase from transposon X-element</fullName>
    </submittedName>
</protein>
<evidence type="ECO:0000313" key="1">
    <source>
        <dbReference type="EMBL" id="GFQ96916.1"/>
    </source>
</evidence>
<keyword evidence="1" id="KW-0808">Transferase</keyword>
<dbReference type="AlphaFoldDB" id="A0A8X6L699"/>
<evidence type="ECO:0000313" key="2">
    <source>
        <dbReference type="Proteomes" id="UP000887116"/>
    </source>
</evidence>
<sequence length="235" mass="27077">MLKNVTPTTAERLRTGIISNSSSTIPGNPSINIHQDIDTAITNLTEQIHASINQSSITKHIKHQTTFIPHSTRLKIREKNRLRQLWQFYRYPPLRAELNRLKRSIRRDLQATKEHAWDQILSEANSDPNTIHKITARNRKPAQIPPLLGHHELVYSIQDKANLFMETLEESFKENPTPYNDDHIDLVDRERIVRTISDVNSVAPPSPTLINSRSRRETMRHTIIDQAVLNDVALN</sequence>
<organism evidence="1 2">
    <name type="scientific">Trichonephila clavata</name>
    <name type="common">Joro spider</name>
    <name type="synonym">Nephila clavata</name>
    <dbReference type="NCBI Taxonomy" id="2740835"/>
    <lineage>
        <taxon>Eukaryota</taxon>
        <taxon>Metazoa</taxon>
        <taxon>Ecdysozoa</taxon>
        <taxon>Arthropoda</taxon>
        <taxon>Chelicerata</taxon>
        <taxon>Arachnida</taxon>
        <taxon>Araneae</taxon>
        <taxon>Araneomorphae</taxon>
        <taxon>Entelegynae</taxon>
        <taxon>Araneoidea</taxon>
        <taxon>Nephilidae</taxon>
        <taxon>Trichonephila</taxon>
    </lineage>
</organism>
<dbReference type="OrthoDB" id="412981at2759"/>